<gene>
    <name evidence="1" type="ORF">SAMN04488494_1172</name>
</gene>
<reference evidence="1 2" key="1">
    <citation type="submission" date="2016-11" db="EMBL/GenBank/DDBJ databases">
        <authorList>
            <person name="Jaros S."/>
            <person name="Januszkiewicz K."/>
            <person name="Wedrychowicz H."/>
        </authorList>
    </citation>
    <scope>NUCLEOTIDE SEQUENCE [LARGE SCALE GENOMIC DNA]</scope>
    <source>
        <strain evidence="1 2">BPI-34</strain>
    </source>
</reference>
<proteinExistence type="predicted"/>
<dbReference type="Proteomes" id="UP000184280">
    <property type="component" value="Unassembled WGS sequence"/>
</dbReference>
<dbReference type="EMBL" id="FRCJ01000002">
    <property type="protein sequence ID" value="SHM03794.1"/>
    <property type="molecule type" value="Genomic_DNA"/>
</dbReference>
<dbReference type="AlphaFoldDB" id="A0A1M7FIC0"/>
<accession>A0A1M7FIC0</accession>
<evidence type="ECO:0000313" key="2">
    <source>
        <dbReference type="Proteomes" id="UP000184280"/>
    </source>
</evidence>
<sequence length="93" mass="10859">MTGAELLIANMEKRKVIEQFHYFNIHADVDSVYGNWAVSTDGDVVNCLYPYAILAIHFKDTDWMEKMKTKAWFRPDCEVAFRNALDRAKEIIK</sequence>
<name>A0A1M7FIC0_XYLRU</name>
<organism evidence="1 2">
    <name type="scientific">Xylanibacter ruminicola</name>
    <name type="common">Prevotella ruminicola</name>
    <dbReference type="NCBI Taxonomy" id="839"/>
    <lineage>
        <taxon>Bacteria</taxon>
        <taxon>Pseudomonadati</taxon>
        <taxon>Bacteroidota</taxon>
        <taxon>Bacteroidia</taxon>
        <taxon>Bacteroidales</taxon>
        <taxon>Prevotellaceae</taxon>
        <taxon>Xylanibacter</taxon>
    </lineage>
</organism>
<evidence type="ECO:0000313" key="1">
    <source>
        <dbReference type="EMBL" id="SHM03794.1"/>
    </source>
</evidence>
<protein>
    <submittedName>
        <fullName evidence="1">Uncharacterized protein</fullName>
    </submittedName>
</protein>